<dbReference type="Gene3D" id="3.30.70.20">
    <property type="match status" value="1"/>
</dbReference>
<dbReference type="InterPro" id="IPR053135">
    <property type="entry name" value="AKR2_Oxidoreductase"/>
</dbReference>
<dbReference type="PANTHER" id="PTHR43312">
    <property type="entry name" value="D-THREO-ALDOSE 1-DEHYDROGENASE"/>
    <property type="match status" value="1"/>
</dbReference>
<evidence type="ECO:0000313" key="5">
    <source>
        <dbReference type="EMBL" id="HIS67126.1"/>
    </source>
</evidence>
<gene>
    <name evidence="5" type="ORF">IAC18_06130</name>
</gene>
<dbReference type="InterPro" id="IPR023210">
    <property type="entry name" value="NADP_OxRdtase_dom"/>
</dbReference>
<dbReference type="SUPFAM" id="SSF46548">
    <property type="entry name" value="alpha-helical ferredoxin"/>
    <property type="match status" value="1"/>
</dbReference>
<dbReference type="Proteomes" id="UP000824001">
    <property type="component" value="Unassembled WGS sequence"/>
</dbReference>
<keyword evidence="1" id="KW-0479">Metal-binding</keyword>
<dbReference type="Pfam" id="PF13187">
    <property type="entry name" value="Fer4_9"/>
    <property type="match status" value="1"/>
</dbReference>
<dbReference type="Gene3D" id="3.20.20.100">
    <property type="entry name" value="NADP-dependent oxidoreductase domain"/>
    <property type="match status" value="1"/>
</dbReference>
<comment type="caution">
    <text evidence="5">The sequence shown here is derived from an EMBL/GenBank/DDBJ whole genome shotgun (WGS) entry which is preliminary data.</text>
</comment>
<feature type="domain" description="4Fe-4S ferredoxin-type" evidence="4">
    <location>
        <begin position="340"/>
        <end position="369"/>
    </location>
</feature>
<reference evidence="5" key="2">
    <citation type="journal article" date="2021" name="PeerJ">
        <title>Extensive microbial diversity within the chicken gut microbiome revealed by metagenomics and culture.</title>
        <authorList>
            <person name="Gilroy R."/>
            <person name="Ravi A."/>
            <person name="Getino M."/>
            <person name="Pursley I."/>
            <person name="Horton D.L."/>
            <person name="Alikhan N.F."/>
            <person name="Baker D."/>
            <person name="Gharbi K."/>
            <person name="Hall N."/>
            <person name="Watson M."/>
            <person name="Adriaenssens E.M."/>
            <person name="Foster-Nyarko E."/>
            <person name="Jarju S."/>
            <person name="Secka A."/>
            <person name="Antonio M."/>
            <person name="Oren A."/>
            <person name="Chaudhuri R.R."/>
            <person name="La Ragione R."/>
            <person name="Hildebrand F."/>
            <person name="Pallen M.J."/>
        </authorList>
    </citation>
    <scope>NUCLEOTIDE SEQUENCE</scope>
    <source>
        <strain evidence="5">ChiHjej10B9-9673</strain>
    </source>
</reference>
<evidence type="ECO:0000256" key="2">
    <source>
        <dbReference type="ARBA" id="ARBA00023004"/>
    </source>
</evidence>
<sequence>MIYRDFKGLKLSGLGLGCMRLPVLDGDETRVDFARAEQIIDYAYAHGVNYFDTAYAYHGGNSEAVIGRALAKYPRESFFLADKFPGYDRGNLGRIDEIFNEQLRRCGVDYFDFYLCHNVYEPDIDGYLAPEYGLLDYLAEQKRAGRIRHLGFSCHGALPVLERFLDAGGDRLEFCQIQLNYVDWSLQRAEEKVKLLNSRGVPVWVMEPVRGGKLASLPEAARAKLAALRPEESPAGWAFRFLQGVSGVTVVLSGMSTLEQVEENVRTWSEDKPLDEAEFEAALGVGRGLFTEGALPCTACRYCVSRCPQGLDIPELLRLYNDYVFSGPRAYHVINVIEAMPEEKRPAACIACGSCAAVCPQQLPIPETFAKFTELLAKEE</sequence>
<keyword evidence="3" id="KW-0411">Iron-sulfur</keyword>
<dbReference type="GO" id="GO:0051536">
    <property type="term" value="F:iron-sulfur cluster binding"/>
    <property type="evidence" value="ECO:0007669"/>
    <property type="project" value="UniProtKB-KW"/>
</dbReference>
<reference evidence="5" key="1">
    <citation type="submission" date="2020-10" db="EMBL/GenBank/DDBJ databases">
        <authorList>
            <person name="Gilroy R."/>
        </authorList>
    </citation>
    <scope>NUCLEOTIDE SEQUENCE</scope>
    <source>
        <strain evidence="5">ChiHjej10B9-9673</strain>
    </source>
</reference>
<name>A0A9D1FF16_9FIRM</name>
<dbReference type="InterPro" id="IPR017900">
    <property type="entry name" value="4Fe4S_Fe_S_CS"/>
</dbReference>
<evidence type="ECO:0000259" key="4">
    <source>
        <dbReference type="PROSITE" id="PS51379"/>
    </source>
</evidence>
<dbReference type="CDD" id="cd19096">
    <property type="entry name" value="AKR_Fe-S_oxidoreductase"/>
    <property type="match status" value="1"/>
</dbReference>
<evidence type="ECO:0000256" key="1">
    <source>
        <dbReference type="ARBA" id="ARBA00022723"/>
    </source>
</evidence>
<dbReference type="InterPro" id="IPR036812">
    <property type="entry name" value="NAD(P)_OxRdtase_dom_sf"/>
</dbReference>
<dbReference type="Pfam" id="PF00248">
    <property type="entry name" value="Aldo_ket_red"/>
    <property type="match status" value="1"/>
</dbReference>
<organism evidence="5 6">
    <name type="scientific">Candidatus Scatomorpha merdipullorum</name>
    <dbReference type="NCBI Taxonomy" id="2840927"/>
    <lineage>
        <taxon>Bacteria</taxon>
        <taxon>Bacillati</taxon>
        <taxon>Bacillota</taxon>
        <taxon>Clostridia</taxon>
        <taxon>Eubacteriales</taxon>
        <taxon>Candidatus Scatomorpha</taxon>
    </lineage>
</organism>
<protein>
    <submittedName>
        <fullName evidence="5">Aldo/keto reductase</fullName>
    </submittedName>
</protein>
<keyword evidence="2" id="KW-0408">Iron</keyword>
<dbReference type="AlphaFoldDB" id="A0A9D1FF16"/>
<dbReference type="InterPro" id="IPR017896">
    <property type="entry name" value="4Fe4S_Fe-S-bd"/>
</dbReference>
<dbReference type="PANTHER" id="PTHR43312:SF2">
    <property type="entry name" value="OXIDOREDUCTASE"/>
    <property type="match status" value="1"/>
</dbReference>
<dbReference type="GO" id="GO:0046872">
    <property type="term" value="F:metal ion binding"/>
    <property type="evidence" value="ECO:0007669"/>
    <property type="project" value="UniProtKB-KW"/>
</dbReference>
<dbReference type="PROSITE" id="PS00198">
    <property type="entry name" value="4FE4S_FER_1"/>
    <property type="match status" value="1"/>
</dbReference>
<evidence type="ECO:0000313" key="6">
    <source>
        <dbReference type="Proteomes" id="UP000824001"/>
    </source>
</evidence>
<accession>A0A9D1FF16</accession>
<dbReference type="PROSITE" id="PS51379">
    <property type="entry name" value="4FE4S_FER_2"/>
    <property type="match status" value="1"/>
</dbReference>
<proteinExistence type="predicted"/>
<dbReference type="EMBL" id="DVJK01000169">
    <property type="protein sequence ID" value="HIS67126.1"/>
    <property type="molecule type" value="Genomic_DNA"/>
</dbReference>
<dbReference type="SUPFAM" id="SSF51430">
    <property type="entry name" value="NAD(P)-linked oxidoreductase"/>
    <property type="match status" value="1"/>
</dbReference>
<evidence type="ECO:0000256" key="3">
    <source>
        <dbReference type="ARBA" id="ARBA00023014"/>
    </source>
</evidence>